<dbReference type="InterPro" id="IPR052384">
    <property type="entry name" value="TMTC_O-mannosyltransferase"/>
</dbReference>
<feature type="repeat" description="TPR" evidence="1">
    <location>
        <begin position="70"/>
        <end position="103"/>
    </location>
</feature>
<comment type="caution">
    <text evidence="2">The sequence shown here is derived from an EMBL/GenBank/DDBJ whole genome shotgun (WGS) entry which is preliminary data.</text>
</comment>
<reference evidence="2 3" key="1">
    <citation type="submission" date="2016-10" db="EMBL/GenBank/DDBJ databases">
        <title>The Draft Genome Sequence of the Potato Rhizosphere Bacteria Ochrobactrum sp. IPA7.2.</title>
        <authorList>
            <person name="Gogoleva N.E."/>
            <person name="Khlopko Y.A."/>
            <person name="Burygin G.L."/>
            <person name="Plotnikov A.O."/>
        </authorList>
    </citation>
    <scope>NUCLEOTIDE SEQUENCE [LARGE SCALE GENOMIC DNA]</scope>
    <source>
        <strain evidence="2 3">IPA7.2</strain>
    </source>
</reference>
<dbReference type="PROSITE" id="PS50293">
    <property type="entry name" value="TPR_REGION"/>
    <property type="match status" value="1"/>
</dbReference>
<dbReference type="InterPro" id="IPR019734">
    <property type="entry name" value="TPR_rpt"/>
</dbReference>
<dbReference type="OrthoDB" id="8112627at2"/>
<feature type="repeat" description="TPR" evidence="1">
    <location>
        <begin position="137"/>
        <end position="170"/>
    </location>
</feature>
<dbReference type="SUPFAM" id="SSF48452">
    <property type="entry name" value="TPR-like"/>
    <property type="match status" value="1"/>
</dbReference>
<protein>
    <submittedName>
        <fullName evidence="2">Uncharacterized protein</fullName>
    </submittedName>
</protein>
<sequence length="266" mass="27108">MRYRLAVAFGALLLTTGCQTMGEKTASKKPEPTSQSERLAKLAKDIEGRGESDTALPLYARAAAMPEASAAIMVQAGDAYSRAGQPEEAINAYKAALAKSPENGPALLGMGTALIQIGDLSAGVSALTTAAPVVGTSSAYNRLGVALTMTGQTQDAVAAYQKALSMAPGDVDIQSNLALAAALQGDASAVEQAAQKVEASGTAELHHKRNIVLAYGLIGHDQQVRSSTPAGLTSGEVDRILKLAAKARSKGSVTAKAAALQDVMSG</sequence>
<dbReference type="AlphaFoldDB" id="A0A1J6I401"/>
<name>A0A1J6I401_9HYPH</name>
<dbReference type="GO" id="GO:0000030">
    <property type="term" value="F:mannosyltransferase activity"/>
    <property type="evidence" value="ECO:0007669"/>
    <property type="project" value="TreeGrafter"/>
</dbReference>
<dbReference type="PANTHER" id="PTHR44216:SF3">
    <property type="entry name" value="PROTEIN O-MANNOSYL-TRANSFERASE TMTC2"/>
    <property type="match status" value="1"/>
</dbReference>
<accession>A0A1J6I401</accession>
<dbReference type="Gene3D" id="1.25.40.10">
    <property type="entry name" value="Tetratricopeptide repeat domain"/>
    <property type="match status" value="2"/>
</dbReference>
<dbReference type="RefSeq" id="WP_071631601.1">
    <property type="nucleotide sequence ID" value="NZ_JBCAUP010000005.1"/>
</dbReference>
<dbReference type="Pfam" id="PF13432">
    <property type="entry name" value="TPR_16"/>
    <property type="match status" value="1"/>
</dbReference>
<evidence type="ECO:0000313" key="2">
    <source>
        <dbReference type="EMBL" id="OIS93618.1"/>
    </source>
</evidence>
<evidence type="ECO:0000313" key="3">
    <source>
        <dbReference type="Proteomes" id="UP000182985"/>
    </source>
</evidence>
<dbReference type="PROSITE" id="PS50005">
    <property type="entry name" value="TPR"/>
    <property type="match status" value="2"/>
</dbReference>
<dbReference type="Proteomes" id="UP000182985">
    <property type="component" value="Unassembled WGS sequence"/>
</dbReference>
<organism evidence="2 3">
    <name type="scientific">Brucella cytisi</name>
    <dbReference type="NCBI Taxonomy" id="407152"/>
    <lineage>
        <taxon>Bacteria</taxon>
        <taxon>Pseudomonadati</taxon>
        <taxon>Pseudomonadota</taxon>
        <taxon>Alphaproteobacteria</taxon>
        <taxon>Hyphomicrobiales</taxon>
        <taxon>Brucellaceae</taxon>
        <taxon>Brucella/Ochrobactrum group</taxon>
        <taxon>Brucella</taxon>
    </lineage>
</organism>
<dbReference type="PROSITE" id="PS51257">
    <property type="entry name" value="PROKAR_LIPOPROTEIN"/>
    <property type="match status" value="1"/>
</dbReference>
<dbReference type="Pfam" id="PF14559">
    <property type="entry name" value="TPR_19"/>
    <property type="match status" value="1"/>
</dbReference>
<dbReference type="PANTHER" id="PTHR44216">
    <property type="entry name" value="PROTEIN O-MANNOSYL-TRANSFERASE TMTC2"/>
    <property type="match status" value="1"/>
</dbReference>
<proteinExistence type="predicted"/>
<keyword evidence="3" id="KW-1185">Reference proteome</keyword>
<evidence type="ECO:0000256" key="1">
    <source>
        <dbReference type="PROSITE-ProRule" id="PRU00339"/>
    </source>
</evidence>
<gene>
    <name evidence="2" type="ORF">BLA27_09885</name>
</gene>
<dbReference type="InterPro" id="IPR011990">
    <property type="entry name" value="TPR-like_helical_dom_sf"/>
</dbReference>
<keyword evidence="1" id="KW-0802">TPR repeat</keyword>
<dbReference type="GO" id="GO:0035269">
    <property type="term" value="P:protein O-linked glycosylation via mannose"/>
    <property type="evidence" value="ECO:0007669"/>
    <property type="project" value="TreeGrafter"/>
</dbReference>
<dbReference type="EMBL" id="MOEC01000008">
    <property type="protein sequence ID" value="OIS93618.1"/>
    <property type="molecule type" value="Genomic_DNA"/>
</dbReference>
<dbReference type="SMART" id="SM00028">
    <property type="entry name" value="TPR"/>
    <property type="match status" value="2"/>
</dbReference>